<protein>
    <submittedName>
        <fullName evidence="1">Uncharacterized protein</fullName>
    </submittedName>
</protein>
<name>A0ABY7TGV1_9SPHI</name>
<sequence>MNGNHDQTIDIGIFAHKQDDKYEWAYLGDFLDEDEQSQIAGHIQNSEQQ</sequence>
<dbReference type="EMBL" id="CP117167">
    <property type="protein sequence ID" value="WCT14392.1"/>
    <property type="molecule type" value="Genomic_DNA"/>
</dbReference>
<keyword evidence="2" id="KW-1185">Reference proteome</keyword>
<gene>
    <name evidence="1" type="ORF">PQO05_10650</name>
</gene>
<reference evidence="1 2" key="1">
    <citation type="submission" date="2023-02" db="EMBL/GenBank/DDBJ databases">
        <title>Genome sequence of Mucilaginibacter jinjuensis strain KACC 16571.</title>
        <authorList>
            <person name="Kim S."/>
            <person name="Heo J."/>
            <person name="Kwon S.-W."/>
        </authorList>
    </citation>
    <scope>NUCLEOTIDE SEQUENCE [LARGE SCALE GENOMIC DNA]</scope>
    <source>
        <strain evidence="1 2">KACC 16571</strain>
    </source>
</reference>
<proteinExistence type="predicted"/>
<evidence type="ECO:0000313" key="2">
    <source>
        <dbReference type="Proteomes" id="UP001216139"/>
    </source>
</evidence>
<evidence type="ECO:0000313" key="1">
    <source>
        <dbReference type="EMBL" id="WCT14392.1"/>
    </source>
</evidence>
<dbReference type="RefSeq" id="WP_273632890.1">
    <property type="nucleotide sequence ID" value="NZ_CP117167.1"/>
</dbReference>
<organism evidence="1 2">
    <name type="scientific">Mucilaginibacter jinjuensis</name>
    <dbReference type="NCBI Taxonomy" id="1176721"/>
    <lineage>
        <taxon>Bacteria</taxon>
        <taxon>Pseudomonadati</taxon>
        <taxon>Bacteroidota</taxon>
        <taxon>Sphingobacteriia</taxon>
        <taxon>Sphingobacteriales</taxon>
        <taxon>Sphingobacteriaceae</taxon>
        <taxon>Mucilaginibacter</taxon>
    </lineage>
</organism>
<dbReference type="Proteomes" id="UP001216139">
    <property type="component" value="Chromosome"/>
</dbReference>
<accession>A0ABY7TGV1</accession>